<name>A0ABQ4QEJ1_9HYPH</name>
<keyword evidence="3" id="KW-1185">Reference proteome</keyword>
<evidence type="ECO:0000256" key="1">
    <source>
        <dbReference type="SAM" id="Coils"/>
    </source>
</evidence>
<feature type="coiled-coil region" evidence="1">
    <location>
        <begin position="6"/>
        <end position="33"/>
    </location>
</feature>
<sequence length="156" mass="17446">MGAENFAEQERLMQRLDRKCQEQTERVRDMVREAGRPDLLAEFDQRLRESDLGITGARSTWHSISDAQRRLLILLSNGPASLRRTKGASYDVVSEAGSRATGIRLGTVRNLARRELLEWTGGAFDPEASAAPTERMVFVLKHGRPAPGAHFDGFRP</sequence>
<keyword evidence="1" id="KW-0175">Coiled coil</keyword>
<dbReference type="RefSeq" id="WP_238271692.1">
    <property type="nucleotide sequence ID" value="NZ_BPQG01000019.1"/>
</dbReference>
<organism evidence="2 3">
    <name type="scientific">Methylobacterium cerastii</name>
    <dbReference type="NCBI Taxonomy" id="932741"/>
    <lineage>
        <taxon>Bacteria</taxon>
        <taxon>Pseudomonadati</taxon>
        <taxon>Pseudomonadota</taxon>
        <taxon>Alphaproteobacteria</taxon>
        <taxon>Hyphomicrobiales</taxon>
        <taxon>Methylobacteriaceae</taxon>
        <taxon>Methylobacterium</taxon>
    </lineage>
</organism>
<reference evidence="2 3" key="1">
    <citation type="journal article" date="2021" name="Front. Microbiol.">
        <title>Comprehensive Comparative Genomics and Phenotyping of Methylobacterium Species.</title>
        <authorList>
            <person name="Alessa O."/>
            <person name="Ogura Y."/>
            <person name="Fujitani Y."/>
            <person name="Takami H."/>
            <person name="Hayashi T."/>
            <person name="Sahin N."/>
            <person name="Tani A."/>
        </authorList>
    </citation>
    <scope>NUCLEOTIDE SEQUENCE [LARGE SCALE GENOMIC DNA]</scope>
    <source>
        <strain evidence="2 3">DSM 23679</strain>
    </source>
</reference>
<evidence type="ECO:0000313" key="3">
    <source>
        <dbReference type="Proteomes" id="UP001055117"/>
    </source>
</evidence>
<proteinExistence type="predicted"/>
<dbReference type="Proteomes" id="UP001055117">
    <property type="component" value="Unassembled WGS sequence"/>
</dbReference>
<comment type="caution">
    <text evidence="2">The sequence shown here is derived from an EMBL/GenBank/DDBJ whole genome shotgun (WGS) entry which is preliminary data.</text>
</comment>
<dbReference type="EMBL" id="BPQG01000019">
    <property type="protein sequence ID" value="GJD43651.1"/>
    <property type="molecule type" value="Genomic_DNA"/>
</dbReference>
<accession>A0ABQ4QEJ1</accession>
<evidence type="ECO:0000313" key="2">
    <source>
        <dbReference type="EMBL" id="GJD43651.1"/>
    </source>
</evidence>
<gene>
    <name evidence="2" type="ORF">AFCDBAGC_1503</name>
</gene>
<protein>
    <submittedName>
        <fullName evidence="2">Uncharacterized protein</fullName>
    </submittedName>
</protein>